<organism evidence="1 2">
    <name type="scientific">Nibea albiflora</name>
    <name type="common">Yellow drum</name>
    <name type="synonym">Corvina albiflora</name>
    <dbReference type="NCBI Taxonomy" id="240163"/>
    <lineage>
        <taxon>Eukaryota</taxon>
        <taxon>Metazoa</taxon>
        <taxon>Chordata</taxon>
        <taxon>Craniata</taxon>
        <taxon>Vertebrata</taxon>
        <taxon>Euteleostomi</taxon>
        <taxon>Actinopterygii</taxon>
        <taxon>Neopterygii</taxon>
        <taxon>Teleostei</taxon>
        <taxon>Neoteleostei</taxon>
        <taxon>Acanthomorphata</taxon>
        <taxon>Eupercaria</taxon>
        <taxon>Sciaenidae</taxon>
        <taxon>Nibea</taxon>
    </lineage>
</organism>
<proteinExistence type="predicted"/>
<comment type="caution">
    <text evidence="1">The sequence shown here is derived from an EMBL/GenBank/DDBJ whole genome shotgun (WGS) entry which is preliminary data.</text>
</comment>
<evidence type="ECO:0000313" key="2">
    <source>
        <dbReference type="Proteomes" id="UP000805704"/>
    </source>
</evidence>
<dbReference type="Proteomes" id="UP000805704">
    <property type="component" value="Chromosome 1"/>
</dbReference>
<dbReference type="EMBL" id="CM024789">
    <property type="protein sequence ID" value="KAG8014530.1"/>
    <property type="molecule type" value="Genomic_DNA"/>
</dbReference>
<protein>
    <submittedName>
        <fullName evidence="1">Sperm acrosome-associated protein 5</fullName>
    </submittedName>
</protein>
<evidence type="ECO:0000313" key="1">
    <source>
        <dbReference type="EMBL" id="KAG8014530.1"/>
    </source>
</evidence>
<name>A0ACB7FJS6_NIBAL</name>
<keyword evidence="2" id="KW-1185">Reference proteome</keyword>
<sequence length="176" mass="19913">MRVLVVCLLAVLGCSVAEGAIVPKCELKQKLTDKFRVQAKKEGVEFDDTVVAKIVCHVEYASGFNTSAVNELTVAKEHNNRRKREDSGVFGLAKYEDTETVWTLYGLFQLSNHLICNDGTTETHNICDMDCDKLIDDNIEDDLDCVLTLFKIFVIKLIFQDDCIYVIPSEYFKECV</sequence>
<reference evidence="1" key="1">
    <citation type="submission" date="2020-04" db="EMBL/GenBank/DDBJ databases">
        <title>A chromosome-scale assembly and high-density genetic map of the yellow drum (Nibea albiflora) genome.</title>
        <authorList>
            <person name="Xu D."/>
            <person name="Zhang W."/>
            <person name="Chen R."/>
            <person name="Tan P."/>
            <person name="Wang L."/>
            <person name="Song H."/>
            <person name="Tian L."/>
            <person name="Zhu Q."/>
            <person name="Wang B."/>
        </authorList>
    </citation>
    <scope>NUCLEOTIDE SEQUENCE</scope>
    <source>
        <strain evidence="1">ZJHYS-2018</strain>
    </source>
</reference>
<accession>A0ACB7FJS6</accession>
<gene>
    <name evidence="1" type="primary">SPACA5</name>
    <name evidence="1" type="ORF">GBF38_003028</name>
</gene>